<dbReference type="PROSITE" id="PS51257">
    <property type="entry name" value="PROKAR_LIPOPROTEIN"/>
    <property type="match status" value="1"/>
</dbReference>
<gene>
    <name evidence="1" type="ORF">ERS852560_02801</name>
    <name evidence="3" type="ORF">GKD54_16225</name>
    <name evidence="2" type="ORF">GKD58_15330</name>
</gene>
<evidence type="ECO:0000313" key="5">
    <source>
        <dbReference type="Proteomes" id="UP000450599"/>
    </source>
</evidence>
<evidence type="ECO:0000313" key="4">
    <source>
        <dbReference type="Proteomes" id="UP000095332"/>
    </source>
</evidence>
<dbReference type="Proteomes" id="UP000471216">
    <property type="component" value="Unassembled WGS sequence"/>
</dbReference>
<evidence type="ECO:0000313" key="6">
    <source>
        <dbReference type="Proteomes" id="UP000471216"/>
    </source>
</evidence>
<reference evidence="1 4" key="1">
    <citation type="submission" date="2015-09" db="EMBL/GenBank/DDBJ databases">
        <authorList>
            <consortium name="Pathogen Informatics"/>
        </authorList>
    </citation>
    <scope>NUCLEOTIDE SEQUENCE [LARGE SCALE GENOMIC DNA]</scope>
    <source>
        <strain evidence="1 4">2789STDY5834948</strain>
    </source>
</reference>
<organism evidence="1 4">
    <name type="scientific">Parabacteroides distasonis</name>
    <dbReference type="NCBI Taxonomy" id="823"/>
    <lineage>
        <taxon>Bacteria</taxon>
        <taxon>Pseudomonadati</taxon>
        <taxon>Bacteroidota</taxon>
        <taxon>Bacteroidia</taxon>
        <taxon>Bacteroidales</taxon>
        <taxon>Tannerellaceae</taxon>
        <taxon>Parabacteroides</taxon>
    </lineage>
</organism>
<dbReference type="AlphaFoldDB" id="A0A174W5U7"/>
<proteinExistence type="predicted"/>
<accession>A0A174W5U7</accession>
<dbReference type="EMBL" id="WKMW01000016">
    <property type="protein sequence ID" value="MRY85614.1"/>
    <property type="molecule type" value="Genomic_DNA"/>
</dbReference>
<evidence type="ECO:0000313" key="1">
    <source>
        <dbReference type="EMBL" id="CUQ42564.1"/>
    </source>
</evidence>
<dbReference type="Proteomes" id="UP000450599">
    <property type="component" value="Unassembled WGS sequence"/>
</dbReference>
<dbReference type="Proteomes" id="UP000095332">
    <property type="component" value="Unassembled WGS sequence"/>
</dbReference>
<name>A0A174W5U7_PARDI</name>
<dbReference type="EMBL" id="WKMX01000016">
    <property type="protein sequence ID" value="MRZ07727.1"/>
    <property type="molecule type" value="Genomic_DNA"/>
</dbReference>
<reference evidence="5 6" key="2">
    <citation type="journal article" date="2019" name="Nat. Med.">
        <title>A library of human gut bacterial isolates paired with longitudinal multiomics data enables mechanistic microbiome research.</title>
        <authorList>
            <person name="Poyet M."/>
            <person name="Groussin M."/>
            <person name="Gibbons S.M."/>
            <person name="Avila-Pacheco J."/>
            <person name="Jiang X."/>
            <person name="Kearney S.M."/>
            <person name="Perrotta A.R."/>
            <person name="Berdy B."/>
            <person name="Zhao S."/>
            <person name="Lieberman T.D."/>
            <person name="Swanson P.K."/>
            <person name="Smith M."/>
            <person name="Roesemann S."/>
            <person name="Alexander J.E."/>
            <person name="Rich S.A."/>
            <person name="Livny J."/>
            <person name="Vlamakis H."/>
            <person name="Clish C."/>
            <person name="Bullock K."/>
            <person name="Deik A."/>
            <person name="Scott J."/>
            <person name="Pierce K.A."/>
            <person name="Xavier R.J."/>
            <person name="Alm E.J."/>
        </authorList>
    </citation>
    <scope>NUCLEOTIDE SEQUENCE [LARGE SCALE GENOMIC DNA]</scope>
    <source>
        <strain evidence="3 6">BIOML-A10</strain>
        <strain evidence="2 5">BIOML-A11</strain>
    </source>
</reference>
<protein>
    <submittedName>
        <fullName evidence="1">Uncharacterized protein</fullName>
    </submittedName>
</protein>
<evidence type="ECO:0000313" key="3">
    <source>
        <dbReference type="EMBL" id="MRZ07727.1"/>
    </source>
</evidence>
<dbReference type="RefSeq" id="WP_070103476.1">
    <property type="nucleotide sequence ID" value="NZ_CAJSZN010000014.1"/>
</dbReference>
<sequence length="428" mass="48685">MRSILFTTLLFMSFIGCSDNDQPDETIIDPKEQWSATLRGDGEILGAYPDLFSNYWEYTYNMNEYPDVALRIEGQFPHARYFSFSLYDDETGSAIGGINDHEIIPDEGSENPFVSTSEKDNRFTIYVVPASMDETLIAKLPSENICRVNADIKRLAICIRHYLGTNANGDKDEYGGVALPAIKGIDIHSLKEIQAPERTESNIEKVTGQSFSQKSDENRDVPFFLAPKGRYYPNNSTAYLYARTHIHADSVLIFSFIPVPLPRTVEEYEGAKARYWSICLGATSNTRSYYSIYDKEANAKEGEKATFIICLKQNSRLAEIQAKVEAQKQLGAHWNLFVWDSEKQDVDGKPIGDVIAIMYRNILPDKDWEYSISRMTPTEYKDDEGEPIDKVTDPDKQLAHKALGDYGPYGFKYAANDFLRDDFEEETY</sequence>
<dbReference type="EMBL" id="CZBM01000012">
    <property type="protein sequence ID" value="CUQ42564.1"/>
    <property type="molecule type" value="Genomic_DNA"/>
</dbReference>
<evidence type="ECO:0000313" key="2">
    <source>
        <dbReference type="EMBL" id="MRY85614.1"/>
    </source>
</evidence>